<gene>
    <name evidence="1" type="ORF">FM115_01845</name>
</gene>
<sequence>MKNDKFDKSTTFNECFNVEDDRYLNIPLDSDLKYFVDPVKLTELNEPLFDSDKARLKVEHYFKKGFQLYEEGEKDLAINLLSAPKEINATHLGLSKGASRGNGPSREILNQFFDKITSKDFLEKSFIARPTLVPLFVTNFGPDRFSDLIVNIISKELADFTEIICEEHDIPVYLTGLCTYFDTSDGKWKQLIANLPMGPDMKPILLVPSGILTEKYKFSAEKFVYSVIFDFLKDEHLNKMSPLITYREENGKLIPIKPSNKELKEHEIKRNYPNRGMFKAFALDQSLENPHLLEQYIKFIEDPRYQ</sequence>
<dbReference type="EMBL" id="FUKW01000033">
    <property type="protein sequence ID" value="SJN21295.1"/>
    <property type="molecule type" value="Genomic_DNA"/>
</dbReference>
<reference evidence="1 2" key="1">
    <citation type="submission" date="2017-02" db="EMBL/GenBank/DDBJ databases">
        <authorList>
            <person name="Peterson S.W."/>
        </authorList>
    </citation>
    <scope>NUCLEOTIDE SEQUENCE [LARGE SCALE GENOMIC DNA]</scope>
    <source>
        <strain evidence="1 2">42ea</strain>
    </source>
</reference>
<dbReference type="AlphaFoldDB" id="A0A1R4INT2"/>
<dbReference type="RefSeq" id="WP_087057153.1">
    <property type="nucleotide sequence ID" value="NZ_FUKW01000033.1"/>
</dbReference>
<name>A0A1R4INT2_9LACT</name>
<protein>
    <submittedName>
        <fullName evidence="1">Uncharacterized protein</fullName>
    </submittedName>
</protein>
<proteinExistence type="predicted"/>
<organism evidence="1 2">
    <name type="scientific">Marinilactibacillus psychrotolerans 42ea</name>
    <dbReference type="NCBI Taxonomy" id="1255609"/>
    <lineage>
        <taxon>Bacteria</taxon>
        <taxon>Bacillati</taxon>
        <taxon>Bacillota</taxon>
        <taxon>Bacilli</taxon>
        <taxon>Lactobacillales</taxon>
        <taxon>Carnobacteriaceae</taxon>
        <taxon>Marinilactibacillus</taxon>
    </lineage>
</organism>
<evidence type="ECO:0000313" key="2">
    <source>
        <dbReference type="Proteomes" id="UP000195611"/>
    </source>
</evidence>
<evidence type="ECO:0000313" key="1">
    <source>
        <dbReference type="EMBL" id="SJN21295.1"/>
    </source>
</evidence>
<dbReference type="Proteomes" id="UP000195611">
    <property type="component" value="Unassembled WGS sequence"/>
</dbReference>
<accession>A0A1R4INT2</accession>